<keyword evidence="8" id="KW-1185">Reference proteome</keyword>
<dbReference type="PANTHER" id="PTHR20855:SF3">
    <property type="entry name" value="LD03007P"/>
    <property type="match status" value="1"/>
</dbReference>
<protein>
    <submittedName>
        <fullName evidence="7">Hemolysin-III related</fullName>
    </submittedName>
</protein>
<dbReference type="AlphaFoldDB" id="A0A5C6E175"/>
<proteinExistence type="predicted"/>
<feature type="binding site" evidence="5">
    <location>
        <position position="68"/>
    </location>
    <ligand>
        <name>Zn(2+)</name>
        <dbReference type="ChEBI" id="CHEBI:29105"/>
    </ligand>
</feature>
<organism evidence="7 8">
    <name type="scientific">Novipirellula artificiosorum</name>
    <dbReference type="NCBI Taxonomy" id="2528016"/>
    <lineage>
        <taxon>Bacteria</taxon>
        <taxon>Pseudomonadati</taxon>
        <taxon>Planctomycetota</taxon>
        <taxon>Planctomycetia</taxon>
        <taxon>Pirellulales</taxon>
        <taxon>Pirellulaceae</taxon>
        <taxon>Novipirellula</taxon>
    </lineage>
</organism>
<dbReference type="EMBL" id="SJPV01000002">
    <property type="protein sequence ID" value="TWU41116.1"/>
    <property type="molecule type" value="Genomic_DNA"/>
</dbReference>
<dbReference type="GO" id="GO:0016020">
    <property type="term" value="C:membrane"/>
    <property type="evidence" value="ECO:0007669"/>
    <property type="project" value="UniProtKB-SubCell"/>
</dbReference>
<keyword evidence="5" id="KW-0479">Metal-binding</keyword>
<feature type="transmembrane region" description="Helical" evidence="6">
    <location>
        <begin position="15"/>
        <end position="36"/>
    </location>
</feature>
<dbReference type="Pfam" id="PF03006">
    <property type="entry name" value="HlyIII"/>
    <property type="match status" value="1"/>
</dbReference>
<dbReference type="InterPro" id="IPR004254">
    <property type="entry name" value="AdipoR/HlyIII-related"/>
</dbReference>
<comment type="caution">
    <text evidence="7">The sequence shown here is derived from an EMBL/GenBank/DDBJ whole genome shotgun (WGS) entry which is preliminary data.</text>
</comment>
<evidence type="ECO:0000256" key="4">
    <source>
        <dbReference type="ARBA" id="ARBA00023136"/>
    </source>
</evidence>
<feature type="transmembrane region" description="Helical" evidence="6">
    <location>
        <begin position="160"/>
        <end position="179"/>
    </location>
</feature>
<dbReference type="PANTHER" id="PTHR20855">
    <property type="entry name" value="ADIPOR/PROGESTIN RECEPTOR-RELATED"/>
    <property type="match status" value="1"/>
</dbReference>
<accession>A0A5C6E175</accession>
<dbReference type="OrthoDB" id="9813689at2"/>
<evidence type="ECO:0000313" key="8">
    <source>
        <dbReference type="Proteomes" id="UP000319143"/>
    </source>
</evidence>
<sequence length="212" mass="22926">MMEIGDAPIKLDQEWANALTHGVATIVSIVAATLLIGRAATVDAGLSIACAAYMAGVIGTFACSTLSHLILRQPMLDTLRAWDQAMIYTMISGTYTPIVYACAPDTVRTPLLVAIWVTAAVGFLGKIFLRHRINSISTASYLLLGWLPSIPLIGQIPSSLITAMFIGGLLYSFGVVLLINDSRLRYLHALWHVSVMLAASCHFLGIYWFLLG</sequence>
<evidence type="ECO:0000256" key="5">
    <source>
        <dbReference type="PIRSR" id="PIRSR604254-1"/>
    </source>
</evidence>
<dbReference type="Proteomes" id="UP000319143">
    <property type="component" value="Unassembled WGS sequence"/>
</dbReference>
<feature type="binding site" evidence="5">
    <location>
        <position position="188"/>
    </location>
    <ligand>
        <name>Zn(2+)</name>
        <dbReference type="ChEBI" id="CHEBI:29105"/>
    </ligand>
</feature>
<feature type="binding site" evidence="5">
    <location>
        <position position="192"/>
    </location>
    <ligand>
        <name>Zn(2+)</name>
        <dbReference type="ChEBI" id="CHEBI:29105"/>
    </ligand>
</feature>
<evidence type="ECO:0000256" key="6">
    <source>
        <dbReference type="SAM" id="Phobius"/>
    </source>
</evidence>
<keyword evidence="4 6" id="KW-0472">Membrane</keyword>
<reference evidence="7 8" key="1">
    <citation type="submission" date="2019-02" db="EMBL/GenBank/DDBJ databases">
        <title>Deep-cultivation of Planctomycetes and their phenomic and genomic characterization uncovers novel biology.</title>
        <authorList>
            <person name="Wiegand S."/>
            <person name="Jogler M."/>
            <person name="Boedeker C."/>
            <person name="Pinto D."/>
            <person name="Vollmers J."/>
            <person name="Rivas-Marin E."/>
            <person name="Kohn T."/>
            <person name="Peeters S.H."/>
            <person name="Heuer A."/>
            <person name="Rast P."/>
            <person name="Oberbeckmann S."/>
            <person name="Bunk B."/>
            <person name="Jeske O."/>
            <person name="Meyerdierks A."/>
            <person name="Storesund J.E."/>
            <person name="Kallscheuer N."/>
            <person name="Luecker S."/>
            <person name="Lage O.M."/>
            <person name="Pohl T."/>
            <person name="Merkel B.J."/>
            <person name="Hornburger P."/>
            <person name="Mueller R.-W."/>
            <person name="Bruemmer F."/>
            <person name="Labrenz M."/>
            <person name="Spormann A.M."/>
            <person name="Op Den Camp H."/>
            <person name="Overmann J."/>
            <person name="Amann R."/>
            <person name="Jetten M.S.M."/>
            <person name="Mascher T."/>
            <person name="Medema M.H."/>
            <person name="Devos D.P."/>
            <person name="Kaster A.-K."/>
            <person name="Ovreas L."/>
            <person name="Rohde M."/>
            <person name="Galperin M.Y."/>
            <person name="Jogler C."/>
        </authorList>
    </citation>
    <scope>NUCLEOTIDE SEQUENCE [LARGE SCALE GENOMIC DNA]</scope>
    <source>
        <strain evidence="7 8">Poly41</strain>
    </source>
</reference>
<evidence type="ECO:0000256" key="3">
    <source>
        <dbReference type="ARBA" id="ARBA00022989"/>
    </source>
</evidence>
<evidence type="ECO:0000256" key="1">
    <source>
        <dbReference type="ARBA" id="ARBA00004141"/>
    </source>
</evidence>
<feature type="transmembrane region" description="Helical" evidence="6">
    <location>
        <begin position="48"/>
        <end position="71"/>
    </location>
</feature>
<feature type="transmembrane region" description="Helical" evidence="6">
    <location>
        <begin position="111"/>
        <end position="129"/>
    </location>
</feature>
<gene>
    <name evidence="7" type="ORF">Poly41_19540</name>
</gene>
<keyword evidence="3 6" id="KW-1133">Transmembrane helix</keyword>
<dbReference type="GO" id="GO:0046872">
    <property type="term" value="F:metal ion binding"/>
    <property type="evidence" value="ECO:0007669"/>
    <property type="project" value="UniProtKB-KW"/>
</dbReference>
<evidence type="ECO:0000256" key="2">
    <source>
        <dbReference type="ARBA" id="ARBA00022692"/>
    </source>
</evidence>
<evidence type="ECO:0000313" key="7">
    <source>
        <dbReference type="EMBL" id="TWU41116.1"/>
    </source>
</evidence>
<keyword evidence="2 6" id="KW-0812">Transmembrane</keyword>
<keyword evidence="5" id="KW-0862">Zinc</keyword>
<name>A0A5C6E175_9BACT</name>
<comment type="subcellular location">
    <subcellularLocation>
        <location evidence="1">Membrane</location>
        <topology evidence="1">Multi-pass membrane protein</topology>
    </subcellularLocation>
</comment>
<feature type="transmembrane region" description="Helical" evidence="6">
    <location>
        <begin position="186"/>
        <end position="210"/>
    </location>
</feature>